<sequence length="438" mass="47740">MTVPRKHKHGNEVLHRVPLDQKRRVKPQVADLVAAGPVTAYAPPEGMPDRLLKKVLSTGTFKRWPTIEREFGAQAAWRTAVSLILCGAVVVRCQVVQGTGFVPQGWRLTQSWADLREDKLAQLRGHPDPLRLHAELLQAMKGIPQLAEEHERLAATAPGRTLKVPRGSASGTEDWGVYEVAVKSAAVWWCAQPRSTPMKAKSLIGTSMQDTKYGWTPPRRQAFANLIGMPFDQAVEGSDTELRMRGPLQWRVDNVIADTAACRPWLGLPARGLLSLGMVDCSAVGVLLVENQEAFTEVCNTPGIADQWLCVWGAGYATHGLAEFLQVMAPLPVASWQDLDAHGIQIIANLSERVGRPIAPVGMDVEVYRSATKYRQKPEKLAQNLTLARKMAASGPPALRALAAEIVAHGGAGCEHETLYDTVLESLPLVLEKIATGP</sequence>
<feature type="domain" description="Wadjet protein JetD C-terminal" evidence="1">
    <location>
        <begin position="280"/>
        <end position="384"/>
    </location>
</feature>
<evidence type="ECO:0000313" key="3">
    <source>
        <dbReference type="Proteomes" id="UP001596957"/>
    </source>
</evidence>
<evidence type="ECO:0000313" key="2">
    <source>
        <dbReference type="EMBL" id="MFD0280089.1"/>
    </source>
</evidence>
<comment type="caution">
    <text evidence="2">The sequence shown here is derived from an EMBL/GenBank/DDBJ whole genome shotgun (WGS) entry which is preliminary data.</text>
</comment>
<keyword evidence="3" id="KW-1185">Reference proteome</keyword>
<evidence type="ECO:0000259" key="1">
    <source>
        <dbReference type="Pfam" id="PF09983"/>
    </source>
</evidence>
<protein>
    <submittedName>
        <fullName evidence="2">Wadjet anti-phage system protein JetD domain-containing protein</fullName>
    </submittedName>
</protein>
<dbReference type="EMBL" id="JBHTEC010000001">
    <property type="protein sequence ID" value="MFD0280089.1"/>
    <property type="molecule type" value="Genomic_DNA"/>
</dbReference>
<dbReference type="Proteomes" id="UP001596957">
    <property type="component" value="Unassembled WGS sequence"/>
</dbReference>
<accession>A0ABW2V8D5</accession>
<dbReference type="Pfam" id="PF09983">
    <property type="entry name" value="JetD_C"/>
    <property type="match status" value="1"/>
</dbReference>
<dbReference type="InterPro" id="IPR024534">
    <property type="entry name" value="JetD_C"/>
</dbReference>
<dbReference type="RefSeq" id="WP_381261704.1">
    <property type="nucleotide sequence ID" value="NZ_JBHTBI010000054.1"/>
</dbReference>
<gene>
    <name evidence="2" type="ORF">ACFQZP_00100</name>
</gene>
<proteinExistence type="predicted"/>
<name>A0ABW2V8D5_9ACTN</name>
<reference evidence="3" key="1">
    <citation type="journal article" date="2019" name="Int. J. Syst. Evol. Microbiol.">
        <title>The Global Catalogue of Microorganisms (GCM) 10K type strain sequencing project: providing services to taxonomists for standard genome sequencing and annotation.</title>
        <authorList>
            <consortium name="The Broad Institute Genomics Platform"/>
            <consortium name="The Broad Institute Genome Sequencing Center for Infectious Disease"/>
            <person name="Wu L."/>
            <person name="Ma J."/>
        </authorList>
    </citation>
    <scope>NUCLEOTIDE SEQUENCE [LARGE SCALE GENOMIC DNA]</scope>
    <source>
        <strain evidence="3">CGMCC 4.7198</strain>
    </source>
</reference>
<organism evidence="2 3">
    <name type="scientific">Streptomyces lutosisoli</name>
    <dbReference type="NCBI Taxonomy" id="2665721"/>
    <lineage>
        <taxon>Bacteria</taxon>
        <taxon>Bacillati</taxon>
        <taxon>Actinomycetota</taxon>
        <taxon>Actinomycetes</taxon>
        <taxon>Kitasatosporales</taxon>
        <taxon>Streptomycetaceae</taxon>
        <taxon>Streptomyces</taxon>
    </lineage>
</organism>